<dbReference type="GO" id="GO:0048039">
    <property type="term" value="F:ubiquinone binding"/>
    <property type="evidence" value="ECO:0007669"/>
    <property type="project" value="TreeGrafter"/>
</dbReference>
<accession>A0A1S5R138</accession>
<feature type="transmembrane region" description="Helical" evidence="16">
    <location>
        <begin position="241"/>
        <end position="260"/>
    </location>
</feature>
<feature type="transmembrane region" description="Helical" evidence="16">
    <location>
        <begin position="303"/>
        <end position="326"/>
    </location>
</feature>
<feature type="transmembrane region" description="Helical" evidence="16">
    <location>
        <begin position="28"/>
        <end position="46"/>
    </location>
</feature>
<feature type="transmembrane region" description="Helical" evidence="16">
    <location>
        <begin position="151"/>
        <end position="172"/>
    </location>
</feature>
<evidence type="ECO:0000256" key="13">
    <source>
        <dbReference type="ARBA" id="ARBA00023128"/>
    </source>
</evidence>
<comment type="subcellular location">
    <subcellularLocation>
        <location evidence="1 16">Mitochondrion membrane</location>
        <topology evidence="1 16">Multi-pass membrane protein</topology>
    </subcellularLocation>
</comment>
<gene>
    <name evidence="18" type="primary">ND4</name>
</gene>
<dbReference type="GO" id="GO:0008137">
    <property type="term" value="F:NADH dehydrogenase (ubiquinone) activity"/>
    <property type="evidence" value="ECO:0007669"/>
    <property type="project" value="UniProtKB-UniRule"/>
</dbReference>
<dbReference type="PANTHER" id="PTHR43507:SF20">
    <property type="entry name" value="NADH-UBIQUINONE OXIDOREDUCTASE CHAIN 4"/>
    <property type="match status" value="1"/>
</dbReference>
<evidence type="ECO:0000256" key="8">
    <source>
        <dbReference type="ARBA" id="ARBA00022967"/>
    </source>
</evidence>
<dbReference type="AlphaFoldDB" id="A0A1S5R138"/>
<dbReference type="GO" id="GO:0042773">
    <property type="term" value="P:ATP synthesis coupled electron transport"/>
    <property type="evidence" value="ECO:0007669"/>
    <property type="project" value="InterPro"/>
</dbReference>
<name>A0A1S5R138_9EUPU</name>
<keyword evidence="11 16" id="KW-0520">NAD</keyword>
<evidence type="ECO:0000313" key="18">
    <source>
        <dbReference type="EMBL" id="ANA11075.1"/>
    </source>
</evidence>
<dbReference type="Pfam" id="PF00361">
    <property type="entry name" value="Proton_antipo_M"/>
    <property type="match status" value="1"/>
</dbReference>
<evidence type="ECO:0000256" key="12">
    <source>
        <dbReference type="ARBA" id="ARBA00023075"/>
    </source>
</evidence>
<feature type="domain" description="NADH:quinone oxidoreductase/Mrp antiporter transmembrane" evidence="17">
    <location>
        <begin position="73"/>
        <end position="355"/>
    </location>
</feature>
<feature type="transmembrane region" description="Helical" evidence="16">
    <location>
        <begin position="272"/>
        <end position="291"/>
    </location>
</feature>
<dbReference type="EMBL" id="KT626607">
    <property type="protein sequence ID" value="ANA11075.1"/>
    <property type="molecule type" value="Genomic_DNA"/>
</dbReference>
<comment type="catalytic activity">
    <reaction evidence="15 16">
        <text>a ubiquinone + NADH + 5 H(+)(in) = a ubiquinol + NAD(+) + 4 H(+)(out)</text>
        <dbReference type="Rhea" id="RHEA:29091"/>
        <dbReference type="Rhea" id="RHEA-COMP:9565"/>
        <dbReference type="Rhea" id="RHEA-COMP:9566"/>
        <dbReference type="ChEBI" id="CHEBI:15378"/>
        <dbReference type="ChEBI" id="CHEBI:16389"/>
        <dbReference type="ChEBI" id="CHEBI:17976"/>
        <dbReference type="ChEBI" id="CHEBI:57540"/>
        <dbReference type="ChEBI" id="CHEBI:57945"/>
        <dbReference type="EC" id="7.1.1.2"/>
    </reaction>
</comment>
<evidence type="ECO:0000259" key="17">
    <source>
        <dbReference type="Pfam" id="PF00361"/>
    </source>
</evidence>
<dbReference type="InterPro" id="IPR003918">
    <property type="entry name" value="NADH_UbQ_OxRdtase"/>
</dbReference>
<keyword evidence="8" id="KW-1278">Translocase</keyword>
<evidence type="ECO:0000256" key="6">
    <source>
        <dbReference type="ARBA" id="ARBA00022660"/>
    </source>
</evidence>
<evidence type="ECO:0000256" key="9">
    <source>
        <dbReference type="ARBA" id="ARBA00022982"/>
    </source>
</evidence>
<proteinExistence type="inferred from homology"/>
<evidence type="ECO:0000256" key="1">
    <source>
        <dbReference type="ARBA" id="ARBA00004225"/>
    </source>
</evidence>
<keyword evidence="14 16" id="KW-0472">Membrane</keyword>
<keyword evidence="13 16" id="KW-0496">Mitochondrion</keyword>
<feature type="transmembrane region" description="Helical" evidence="16">
    <location>
        <begin position="76"/>
        <end position="97"/>
    </location>
</feature>
<evidence type="ECO:0000256" key="11">
    <source>
        <dbReference type="ARBA" id="ARBA00023027"/>
    </source>
</evidence>
<reference evidence="18" key="1">
    <citation type="journal article" date="2016" name="BMC Evol. Biol.">
        <title>Positive selection on panpulmonate mitogenomes provide new clues on adaptations to terrestrial life.</title>
        <authorList>
            <person name="Romero P.E."/>
            <person name="Weigand A.M."/>
            <person name="Pfenninger M."/>
        </authorList>
    </citation>
    <scope>NUCLEOTIDE SEQUENCE</scope>
</reference>
<feature type="transmembrane region" description="Helical" evidence="16">
    <location>
        <begin position="346"/>
        <end position="367"/>
    </location>
</feature>
<evidence type="ECO:0000256" key="14">
    <source>
        <dbReference type="ARBA" id="ARBA00023136"/>
    </source>
</evidence>
<evidence type="ECO:0000256" key="15">
    <source>
        <dbReference type="ARBA" id="ARBA00049551"/>
    </source>
</evidence>
<dbReference type="EC" id="7.1.1.2" evidence="3 16"/>
<geneLocation type="mitochondrion" evidence="18"/>
<evidence type="ECO:0000256" key="16">
    <source>
        <dbReference type="RuleBase" id="RU003297"/>
    </source>
</evidence>
<keyword evidence="10 16" id="KW-1133">Transmembrane helix</keyword>
<keyword evidence="12 16" id="KW-0830">Ubiquinone</keyword>
<evidence type="ECO:0000256" key="4">
    <source>
        <dbReference type="ARBA" id="ARBA00021006"/>
    </source>
</evidence>
<dbReference type="PANTHER" id="PTHR43507">
    <property type="entry name" value="NADH-UBIQUINONE OXIDOREDUCTASE CHAIN 4"/>
    <property type="match status" value="1"/>
</dbReference>
<evidence type="ECO:0000256" key="2">
    <source>
        <dbReference type="ARBA" id="ARBA00009025"/>
    </source>
</evidence>
<organism evidence="18">
    <name type="scientific">Arion ater rufus</name>
    <dbReference type="NCBI Taxonomy" id="2751870"/>
    <lineage>
        <taxon>Eukaryota</taxon>
        <taxon>Metazoa</taxon>
        <taxon>Spiralia</taxon>
        <taxon>Lophotrochozoa</taxon>
        <taxon>Mollusca</taxon>
        <taxon>Gastropoda</taxon>
        <taxon>Heterobranchia</taxon>
        <taxon>Euthyneura</taxon>
        <taxon>Panpulmonata</taxon>
        <taxon>Eupulmonata</taxon>
        <taxon>Stylommatophora</taxon>
        <taxon>Helicina</taxon>
        <taxon>Arionoidea</taxon>
        <taxon>Arionidae</taxon>
        <taxon>Arion</taxon>
    </lineage>
</organism>
<sequence>MWTLFYASISLSSSFNYHEGPMTMHSNLGMMLILLAVLISLLSMLLSVSIKNMTYRNSILALTLVMVLCFCTHNLFFFYIFFEVSLIPILYIIITWGYQPERLQAGTYLMLYTVCASLPLLVSIMFIYYLYGSLNYFMIKISIISVDHWLLYISLLVALLVKIPIYVGHLWLPKAHVEAPLAGSMILAGLLLKLGGYGLYLMFYLFEFNCMSMNMYLISMSLWGGLLASMICLSQVDMKSFVAYTSVTHMSLVLAAFLMNNLWGVMAAKITIIAHGYTSSLMFAMVAISYMKSGTRSMIINKGFLVFYPIISLMWFMSLVLCMAAPPSLNLVGELMFVPSFMDFSYLLVVVLGMMMFMSAVYSMYLYTSLCHGTSNKLLSPNIEWSSANLLGISLHFVPLLLILNMHYFMVYYVVCYVNMYNKSIMMFLLYKSTVLI</sequence>
<feature type="transmembrane region" description="Helical" evidence="16">
    <location>
        <begin position="109"/>
        <end position="131"/>
    </location>
</feature>
<evidence type="ECO:0000256" key="7">
    <source>
        <dbReference type="ARBA" id="ARBA00022692"/>
    </source>
</evidence>
<dbReference type="PRINTS" id="PR01437">
    <property type="entry name" value="NUOXDRDTASE4"/>
</dbReference>
<evidence type="ECO:0000256" key="3">
    <source>
        <dbReference type="ARBA" id="ARBA00012944"/>
    </source>
</evidence>
<dbReference type="InterPro" id="IPR001750">
    <property type="entry name" value="ND/Mrp_TM"/>
</dbReference>
<comment type="function">
    <text evidence="16">Core subunit of the mitochondrial membrane respiratory chain NADH dehydrogenase (Complex I) which catalyzes electron transfer from NADH through the respiratory chain, using ubiquinone as an electron acceptor. Essential for the catalytic activity and assembly of complex I.</text>
</comment>
<dbReference type="GO" id="GO:0031966">
    <property type="term" value="C:mitochondrial membrane"/>
    <property type="evidence" value="ECO:0007669"/>
    <property type="project" value="UniProtKB-SubCell"/>
</dbReference>
<keyword evidence="7 16" id="KW-0812">Transmembrane</keyword>
<evidence type="ECO:0000256" key="10">
    <source>
        <dbReference type="ARBA" id="ARBA00022989"/>
    </source>
</evidence>
<keyword evidence="5 16" id="KW-0813">Transport</keyword>
<keyword evidence="6 16" id="KW-0679">Respiratory chain</keyword>
<comment type="similarity">
    <text evidence="2 16">Belongs to the complex I subunit 4 family.</text>
</comment>
<protein>
    <recommendedName>
        <fullName evidence="4 16">NADH-ubiquinone oxidoreductase chain 4</fullName>
        <ecNumber evidence="3 16">7.1.1.2</ecNumber>
    </recommendedName>
</protein>
<dbReference type="GO" id="GO:0015990">
    <property type="term" value="P:electron transport coupled proton transport"/>
    <property type="evidence" value="ECO:0007669"/>
    <property type="project" value="TreeGrafter"/>
</dbReference>
<feature type="transmembrane region" description="Helical" evidence="16">
    <location>
        <begin position="215"/>
        <end position="234"/>
    </location>
</feature>
<evidence type="ECO:0000256" key="5">
    <source>
        <dbReference type="ARBA" id="ARBA00022448"/>
    </source>
</evidence>
<feature type="transmembrane region" description="Helical" evidence="16">
    <location>
        <begin position="184"/>
        <end position="203"/>
    </location>
</feature>
<keyword evidence="9 16" id="KW-0249">Electron transport</keyword>
<dbReference type="GO" id="GO:0003954">
    <property type="term" value="F:NADH dehydrogenase activity"/>
    <property type="evidence" value="ECO:0007669"/>
    <property type="project" value="TreeGrafter"/>
</dbReference>